<evidence type="ECO:0000313" key="1">
    <source>
        <dbReference type="EMBL" id="WAJ70482.1"/>
    </source>
</evidence>
<name>A0ABY7AP36_9ALTE</name>
<dbReference type="EMBL" id="CP109965">
    <property type="protein sequence ID" value="WAJ70482.1"/>
    <property type="molecule type" value="Genomic_DNA"/>
</dbReference>
<organism evidence="1 2">
    <name type="scientific">Catenovulum adriaticum</name>
    <dbReference type="NCBI Taxonomy" id="2984846"/>
    <lineage>
        <taxon>Bacteria</taxon>
        <taxon>Pseudomonadati</taxon>
        <taxon>Pseudomonadota</taxon>
        <taxon>Gammaproteobacteria</taxon>
        <taxon>Alteromonadales</taxon>
        <taxon>Alteromonadaceae</taxon>
        <taxon>Catenovulum</taxon>
    </lineage>
</organism>
<dbReference type="RefSeq" id="WP_268074833.1">
    <property type="nucleotide sequence ID" value="NZ_CP109965.1"/>
</dbReference>
<dbReference type="Proteomes" id="UP001163726">
    <property type="component" value="Chromosome"/>
</dbReference>
<proteinExistence type="predicted"/>
<keyword evidence="2" id="KW-1185">Reference proteome</keyword>
<protein>
    <recommendedName>
        <fullName evidence="3">DUF560 domain-containing protein</fullName>
    </recommendedName>
</protein>
<evidence type="ECO:0008006" key="3">
    <source>
        <dbReference type="Google" id="ProtNLM"/>
    </source>
</evidence>
<sequence>MNIQIKLYSLAISLLSFDGFSSESIHTNFSLSSGLEYDSQLSVIELDQLTEQSDTAVKFKGKANLNWQASPSVQVKAGYAYSTKQYQKYDEFDLTINQISADVSKNLSHFKLGTQYFLADADLADKSFLKLQQASLYGSKLINNRYFFRLATHFKHKSFALVSQRDANAIGASADGFIFFNQAKSFVSLSLSTDSQSANDKTFDYDEFRLQNQYSHQYQVWGLTQKIQLALSYLERDYQHVTPSIAQKRFDIRQSAHLLWQLNLNSIFSLHTKLEYADYQSNIASADYTEQLASVSLRQAFKY</sequence>
<gene>
    <name evidence="1" type="ORF">OLW01_01295</name>
</gene>
<accession>A0ABY7AP36</accession>
<reference evidence="1" key="1">
    <citation type="submission" date="2022-10" db="EMBL/GenBank/DDBJ databases">
        <title>Catenovulum adriacola sp. nov. isolated in the Harbour of Susak.</title>
        <authorList>
            <person name="Schoch T."/>
            <person name="Reich S.J."/>
            <person name="Stoeferle S."/>
            <person name="Flaiz M."/>
            <person name="Kazda M."/>
            <person name="Riedel C.U."/>
            <person name="Duerre P."/>
        </authorList>
    </citation>
    <scope>NUCLEOTIDE SEQUENCE</scope>
    <source>
        <strain evidence="1">TS8</strain>
    </source>
</reference>
<evidence type="ECO:0000313" key="2">
    <source>
        <dbReference type="Proteomes" id="UP001163726"/>
    </source>
</evidence>